<gene>
    <name evidence="6" type="primary">RALGAPA2</name>
</gene>
<dbReference type="GO" id="GO:0005096">
    <property type="term" value="F:GTPase activator activity"/>
    <property type="evidence" value="ECO:0007669"/>
    <property type="project" value="UniProtKB-KW"/>
</dbReference>
<dbReference type="PANTHER" id="PTHR10063:SF2">
    <property type="entry name" value="RAL GTPASE-ACTIVATING PROTEIN SUBUNIT ALPHA-2"/>
    <property type="match status" value="1"/>
</dbReference>
<evidence type="ECO:0000259" key="4">
    <source>
        <dbReference type="PROSITE" id="PS50085"/>
    </source>
</evidence>
<dbReference type="GO" id="GO:0005737">
    <property type="term" value="C:cytoplasm"/>
    <property type="evidence" value="ECO:0007669"/>
    <property type="project" value="TreeGrafter"/>
</dbReference>
<evidence type="ECO:0000256" key="3">
    <source>
        <dbReference type="SAM" id="MobiDB-lite"/>
    </source>
</evidence>
<dbReference type="InterPro" id="IPR000331">
    <property type="entry name" value="Rap/Ran_GAP_dom"/>
</dbReference>
<dbReference type="SUPFAM" id="SSF48371">
    <property type="entry name" value="ARM repeat"/>
    <property type="match status" value="1"/>
</dbReference>
<feature type="compositionally biased region" description="Polar residues" evidence="3">
    <location>
        <begin position="799"/>
        <end position="824"/>
    </location>
</feature>
<dbReference type="Pfam" id="PF20412">
    <property type="entry name" value="RALGAPB_N"/>
    <property type="match status" value="1"/>
</dbReference>
<evidence type="ECO:0000313" key="6">
    <source>
        <dbReference type="RefSeq" id="XP_054840470.1"/>
    </source>
</evidence>
<keyword evidence="5" id="KW-1185">Reference proteome</keyword>
<dbReference type="SUPFAM" id="SSF111347">
    <property type="entry name" value="Rap/Ran-GAP"/>
    <property type="match status" value="1"/>
</dbReference>
<dbReference type="InterPro" id="IPR046859">
    <property type="entry name" value="RGPA/RALGAPB_N"/>
</dbReference>
<feature type="domain" description="Rap-GAP" evidence="4">
    <location>
        <begin position="1640"/>
        <end position="1848"/>
    </location>
</feature>
<keyword evidence="1" id="KW-0343">GTPase activation</keyword>
<accession>A0AA97L2W5</accession>
<dbReference type="GO" id="GO:0051056">
    <property type="term" value="P:regulation of small GTPase mediated signal transduction"/>
    <property type="evidence" value="ECO:0007669"/>
    <property type="project" value="InterPro"/>
</dbReference>
<dbReference type="Proteomes" id="UP001190640">
    <property type="component" value="Chromosome 7"/>
</dbReference>
<dbReference type="InterPro" id="IPR016024">
    <property type="entry name" value="ARM-type_fold"/>
</dbReference>
<proteinExistence type="predicted"/>
<evidence type="ECO:0000313" key="5">
    <source>
        <dbReference type="Proteomes" id="UP001190640"/>
    </source>
</evidence>
<dbReference type="InterPro" id="IPR035974">
    <property type="entry name" value="Rap/Ran-GAP_sf"/>
</dbReference>
<evidence type="ECO:0000256" key="2">
    <source>
        <dbReference type="ARBA" id="ARBA00022553"/>
    </source>
</evidence>
<dbReference type="InterPro" id="IPR027107">
    <property type="entry name" value="Tuberin/Ral-act_asu"/>
</dbReference>
<feature type="region of interest" description="Disordered" evidence="3">
    <location>
        <begin position="795"/>
        <end position="836"/>
    </location>
</feature>
<sequence length="1928" mass="217876">MHKMFSRRGHADVRKSTQKALDPRKDVLTRLKHLRALMDAVDGSELKPFFESNYSQIYFIFYENFITLETSLKQKGNRAQREELDSVLFLFERILQLLPERIFFRWHFHSIGSVLKKLLHTGNCLKIRCEGIRLFLLWLQALQTNCAEEQLLTFACLVPGFPAVMSSSGPCTLDTLISPPLGLPDAKIYPEEITPLIPLASGEKIAEDSTCYFLQILLKYMVIQAASLEWKNKENRDTGFKFLFALFRQYYLPHLFPSFTKLTNLYKPVLDIPGLRPKPAYISTTCNNENVYSTKIPYMAARVAFIKWLVNFFLEKKYFTATQNSKNGGEVLPRIVQTVGGTGQDKNPEVQNSTPSDLEKNSNHTLLLERRLSDSSFCSIEEQHRAVYEMVQQVLLSTRGYVNFVNEVFRQAFLLPSSEISSTEKVMKVYRKWILQEKPVFMEEPDVKEAVQEDESALDLSPAETDGKHLTSGQSGHKRSSSWGRTHSFSNAVSRGCILEEENKNIKAGVQATLQVFLTNSANVFLLEPCTEIPALLKEQVDACRAVLSIFRRMIMELPMNKKTWEQMLQILLRITEAIMHKPKDNQIKDLFAQSLAGLLFRTLIVAWIRANLSVYISRELWDELLRVLSSLTDWEELITEWANIMDSLTSVLARTVYGVEMTNLPLDKLSEQKEKIQRGKGGVLETQKTVTVGRSFSLSWRNHPEVVEPMRFRSATTSGVPGVEKARNVVRQRATEVEEYQQPEYGAETEYQQPEDYAGTECNGQFLDQEQYLTRSSSTSDVRDQYNPDIFQVRKTESSQNLTSDSKCVQEVKGTTNKGSPIQQAGDGPAELDPKADLQHLHGSHKEREKTESVSSDTSIGCNCDVDITLAPWQACEEDHDANIPADISVDPDARHWLPLSPSDGTNLTDSSEFLADDCSIIAGGNLIGWHPDSAAVLWRRILGILGDVNNVQSPKIHARIFEYLYVLWYKLAKIRDNLAISLDNQSTPSPPTLIPPLRIFASWLFKATTLPDEYKEGKLHAYKLVCAMMTRRQDVVPNPDFLVHFYLVMHIGLTSKDQDVLNTVIRHCPPCFFFLGLPGFTLLIGDFITAATRVLSTNMLEAPRLEAHTILGSLVCFPNLYREISLLQPVAEAEIITGTVDVKSYLINIILKNATEEPSEAARCLALCCLGLWICEELMQCTNHPQVKDAINVLGVTLKFFNKQIAQIACDVFQLLTSYWEKLHKYEPSLPRKMIEIIVATIAFLLPSAEYSSVESDKKFIVSLLLCLLDWCMTLPLKMLLEPVFTSGLEDQNFSNAPLLDYIYRVLHSCVHGSSTYTQQSHYLLSLADLSSDNYDPFLPLGNVRNSEPLQFQSSADLSNLLTVAEERRRRSLELIPLTARMIMAHLVNHLGHYPLSGGPAVLHSLLSENHNNSYVESSELSSEVFRSPNLQLFVFNDSTLISYLQIPSERVVDDETARIFSEVRVIVRDISGKYSWDGRLMHGPLPGYLPCQSKQNSATAWHNHKQKFESPTDFIQIYEGEDALDKLLTRIGNSSPECLLHPQLRLNEPSPSPCIMSRDQENEILEAIMQQSCIESEHGCTLNLRMKVESQAAPWPAQPRAPFHLCRLLLNDLGMNSWDKRKSFHLLKKNSKLLRELKNLDSRQCRETHKIAVFYIAEGQEDKCSILSNPRGSQAYEDFVAGLGWEVELSTHCGFMGGLQRNGSTGQTAPYYASSTVEVIFHVCTRMPSDSDDSLTKKLRHLGNDEVHVIWSEHTRNYRRGIIPTNFGDVLIVIYPMKNHMFFIEIMKKPEVPFFGPLFDGAIVTAELLPNLIRATCINASRAVKSLITLFQSFYEERALYLEAIIQNHKEVMTFEDFAAQVFSPTPTYSLSGCGCLTTSLSADLTPVVGTELAEPMSPTLPSATKSRLPGKLRRSASALSKSAT</sequence>
<dbReference type="PROSITE" id="PS50085">
    <property type="entry name" value="RAPGAP"/>
    <property type="match status" value="1"/>
</dbReference>
<dbReference type="FunFam" id="3.40.50.11210:FF:000001">
    <property type="entry name" value="Ral GTPase-activating protein subunit alpha-1 isoform 1"/>
    <property type="match status" value="1"/>
</dbReference>
<feature type="region of interest" description="Disordered" evidence="3">
    <location>
        <begin position="452"/>
        <end position="484"/>
    </location>
</feature>
<dbReference type="GeneID" id="129333104"/>
<feature type="region of interest" description="Disordered" evidence="3">
    <location>
        <begin position="339"/>
        <end position="362"/>
    </location>
</feature>
<dbReference type="Gene3D" id="3.40.50.11210">
    <property type="entry name" value="Rap/Ran-GAP"/>
    <property type="match status" value="1"/>
</dbReference>
<feature type="region of interest" description="Disordered" evidence="3">
    <location>
        <begin position="1899"/>
        <end position="1928"/>
    </location>
</feature>
<protein>
    <submittedName>
        <fullName evidence="6">Ral GTPase-activating protein subunit alpha-2 isoform X1</fullName>
    </submittedName>
</protein>
<dbReference type="CTD" id="57186"/>
<dbReference type="PANTHER" id="PTHR10063">
    <property type="entry name" value="TUBERIN"/>
    <property type="match status" value="1"/>
</dbReference>
<feature type="compositionally biased region" description="Low complexity" evidence="3">
    <location>
        <begin position="1919"/>
        <end position="1928"/>
    </location>
</feature>
<evidence type="ECO:0000256" key="1">
    <source>
        <dbReference type="ARBA" id="ARBA00022468"/>
    </source>
</evidence>
<dbReference type="Pfam" id="PF02145">
    <property type="entry name" value="Rap_GAP"/>
    <property type="match status" value="1"/>
</dbReference>
<feature type="compositionally biased region" description="Polar residues" evidence="3">
    <location>
        <begin position="471"/>
        <end position="484"/>
    </location>
</feature>
<dbReference type="GO" id="GO:0005634">
    <property type="term" value="C:nucleus"/>
    <property type="evidence" value="ECO:0007669"/>
    <property type="project" value="InterPro"/>
</dbReference>
<dbReference type="RefSeq" id="XP_054840470.1">
    <property type="nucleotide sequence ID" value="XM_054984495.1"/>
</dbReference>
<keyword evidence="2" id="KW-0597">Phosphoprotein</keyword>
<reference evidence="6" key="1">
    <citation type="submission" date="2025-08" db="UniProtKB">
        <authorList>
            <consortium name="RefSeq"/>
        </authorList>
    </citation>
    <scope>IDENTIFICATION</scope>
    <source>
        <tissue evidence="6">Blood</tissue>
    </source>
</reference>
<dbReference type="KEGG" id="emc:129333104"/>
<name>A0AA97L2W5_EUBMA</name>
<organism evidence="5 6">
    <name type="scientific">Eublepharis macularius</name>
    <name type="common">Leopard gecko</name>
    <name type="synonym">Cyrtodactylus macularius</name>
    <dbReference type="NCBI Taxonomy" id="481883"/>
    <lineage>
        <taxon>Eukaryota</taxon>
        <taxon>Metazoa</taxon>
        <taxon>Chordata</taxon>
        <taxon>Craniata</taxon>
        <taxon>Vertebrata</taxon>
        <taxon>Euteleostomi</taxon>
        <taxon>Lepidosauria</taxon>
        <taxon>Squamata</taxon>
        <taxon>Bifurcata</taxon>
        <taxon>Gekkota</taxon>
        <taxon>Eublepharidae</taxon>
        <taxon>Eublepharinae</taxon>
        <taxon>Eublepharis</taxon>
    </lineage>
</organism>